<dbReference type="GO" id="GO:0008270">
    <property type="term" value="F:zinc ion binding"/>
    <property type="evidence" value="ECO:0007669"/>
    <property type="project" value="InterPro"/>
</dbReference>
<dbReference type="Gene3D" id="1.10.30.50">
    <property type="match status" value="1"/>
</dbReference>
<comment type="caution">
    <text evidence="4">The sequence shown here is derived from an EMBL/GenBank/DDBJ whole genome shotgun (WGS) entry which is preliminary data.</text>
</comment>
<feature type="compositionally biased region" description="Acidic residues" evidence="2">
    <location>
        <begin position="311"/>
        <end position="347"/>
    </location>
</feature>
<dbReference type="GO" id="GO:0004519">
    <property type="term" value="F:endonuclease activity"/>
    <property type="evidence" value="ECO:0007669"/>
    <property type="project" value="InterPro"/>
</dbReference>
<dbReference type="InterPro" id="IPR003615">
    <property type="entry name" value="HNH_nuc"/>
</dbReference>
<evidence type="ECO:0000313" key="4">
    <source>
        <dbReference type="EMBL" id="GII52512.1"/>
    </source>
</evidence>
<evidence type="ECO:0000256" key="2">
    <source>
        <dbReference type="SAM" id="MobiDB-lite"/>
    </source>
</evidence>
<dbReference type="InterPro" id="IPR003870">
    <property type="entry name" value="DUF222"/>
</dbReference>
<dbReference type="CDD" id="cd00085">
    <property type="entry name" value="HNHc"/>
    <property type="match status" value="1"/>
</dbReference>
<evidence type="ECO:0000313" key="5">
    <source>
        <dbReference type="Proteomes" id="UP000605992"/>
    </source>
</evidence>
<dbReference type="AlphaFoldDB" id="A0A8J3UZ57"/>
<keyword evidence="5" id="KW-1185">Reference proteome</keyword>
<feature type="compositionally biased region" description="Basic and acidic residues" evidence="2">
    <location>
        <begin position="348"/>
        <end position="357"/>
    </location>
</feature>
<dbReference type="Pfam" id="PF02720">
    <property type="entry name" value="DUF222"/>
    <property type="match status" value="1"/>
</dbReference>
<reference evidence="4" key="1">
    <citation type="submission" date="2021-01" db="EMBL/GenBank/DDBJ databases">
        <title>Whole genome shotgun sequence of Planotetraspora thailandica NBRC 104271.</title>
        <authorList>
            <person name="Komaki H."/>
            <person name="Tamura T."/>
        </authorList>
    </citation>
    <scope>NUCLEOTIDE SEQUENCE</scope>
    <source>
        <strain evidence="4">NBRC 104271</strain>
    </source>
</reference>
<proteinExistence type="inferred from homology"/>
<accession>A0A8J3UZ57</accession>
<name>A0A8J3UZ57_9ACTN</name>
<evidence type="ECO:0000259" key="3">
    <source>
        <dbReference type="SMART" id="SM00507"/>
    </source>
</evidence>
<dbReference type="Pfam" id="PF01844">
    <property type="entry name" value="HNH"/>
    <property type="match status" value="1"/>
</dbReference>
<dbReference type="EMBL" id="BOOR01000006">
    <property type="protein sequence ID" value="GII52512.1"/>
    <property type="molecule type" value="Genomic_DNA"/>
</dbReference>
<dbReference type="SMART" id="SM00507">
    <property type="entry name" value="HNHc"/>
    <property type="match status" value="1"/>
</dbReference>
<protein>
    <recommendedName>
        <fullName evidence="3">HNH nuclease domain-containing protein</fullName>
    </recommendedName>
</protein>
<sequence>MIVERQLIPEDLADMPPGPELTAALDGLDLVRLSGYDAVIVLQAHARLEAYVQARKAMVMAEVGLYEPSPCDMKKMARPDKYAADEIRAALTLTRRAAEYEYWFSYFLATRLPQVRDALLSGHIDKARARVFCDWLEDVPEHVAAAVADELLPKAGGWTIGQLKDKIKRLLLAADPEWARRKYERALQRRRVEGMRHHDGTVTITGHQLPVDQAAAAIARVNAIAQRAKRAGLSGPIDHIRTDVFLSLLDGGLAGLDDDEIIRVLLEAAAEAALGEEDDYDDQLSDEAFPATGGGGGREGQAVGDPSPAGDPEDGDLEDGDLEDGDLEDGDSEGDDGEGGEIDDRDADDPKGGDRGPNEAPARPHGGGTGGLLGASAAGEVRVRVTTLFHLDDFPGELAGWGPIHANLARRLVKRQVTGEWRFAVCDDDGHLLYAGITVHRPGGWPRGHVASELVERMGKGGRPHGGSTRRSAGNGIVELQISLSSLRRWQTDLSTLGGWAQVISDIARQVDTMSAQGLDSDPRRRFARARLRRWVQMRDRVCTAPGCRAPASRSELDHISPYGRGGHTIMRNLEAACAHDHDLRDHGWKVVQSIAGQVVWISRTGHRYPVDTPPVIEDLPEPITARLPMRQGASLGQSEIDVESYGPASWEDTPVWWEPA</sequence>
<feature type="compositionally biased region" description="Acidic residues" evidence="2">
    <location>
        <begin position="276"/>
        <end position="285"/>
    </location>
</feature>
<organism evidence="4 5">
    <name type="scientific">Planotetraspora thailandica</name>
    <dbReference type="NCBI Taxonomy" id="487172"/>
    <lineage>
        <taxon>Bacteria</taxon>
        <taxon>Bacillati</taxon>
        <taxon>Actinomycetota</taxon>
        <taxon>Actinomycetes</taxon>
        <taxon>Streptosporangiales</taxon>
        <taxon>Streptosporangiaceae</taxon>
        <taxon>Planotetraspora</taxon>
    </lineage>
</organism>
<feature type="domain" description="HNH nuclease" evidence="3">
    <location>
        <begin position="531"/>
        <end position="583"/>
    </location>
</feature>
<comment type="similarity">
    <text evidence="1">Belongs to the Rv1128c/1148c/1588c/1702c/1945/3466 family.</text>
</comment>
<dbReference type="GO" id="GO:0003676">
    <property type="term" value="F:nucleic acid binding"/>
    <property type="evidence" value="ECO:0007669"/>
    <property type="project" value="InterPro"/>
</dbReference>
<gene>
    <name evidence="4" type="ORF">Pth03_09010</name>
</gene>
<dbReference type="InterPro" id="IPR002711">
    <property type="entry name" value="HNH"/>
</dbReference>
<feature type="region of interest" description="Disordered" evidence="2">
    <location>
        <begin position="276"/>
        <end position="374"/>
    </location>
</feature>
<dbReference type="Proteomes" id="UP000605992">
    <property type="component" value="Unassembled WGS sequence"/>
</dbReference>
<evidence type="ECO:0000256" key="1">
    <source>
        <dbReference type="ARBA" id="ARBA00023450"/>
    </source>
</evidence>